<proteinExistence type="predicted"/>
<organism evidence="2 3">
    <name type="scientific">Micromonospora robiginosa</name>
    <dbReference type="NCBI Taxonomy" id="2749844"/>
    <lineage>
        <taxon>Bacteria</taxon>
        <taxon>Bacillati</taxon>
        <taxon>Actinomycetota</taxon>
        <taxon>Actinomycetes</taxon>
        <taxon>Micromonosporales</taxon>
        <taxon>Micromonosporaceae</taxon>
        <taxon>Micromonospora</taxon>
    </lineage>
</organism>
<reference evidence="2 3" key="1">
    <citation type="submission" date="2020-07" db="EMBL/GenBank/DDBJ databases">
        <title>A new Micromonospora strain with potent antibiotic activity isolated from the microbiome of a mid-Atlantic deep-sea sponge.</title>
        <authorList>
            <person name="Back C.R."/>
            <person name="Stennett H.L."/>
            <person name="Williams S.E."/>
            <person name="Wang L."/>
            <person name="Ojeda Gomez J."/>
            <person name="Abdulle O.M."/>
            <person name="Duffy T."/>
            <person name="Hendry K.R."/>
            <person name="Powell D."/>
            <person name="Stach J.E."/>
            <person name="Essex-Lopresti A.E."/>
            <person name="Willis C.L."/>
            <person name="Curnow P."/>
            <person name="Race P.R."/>
        </authorList>
    </citation>
    <scope>NUCLEOTIDE SEQUENCE [LARGE SCALE GENOMIC DNA]</scope>
    <source>
        <strain evidence="2 3">28ISP2-46</strain>
    </source>
</reference>
<dbReference type="Pfam" id="PF07224">
    <property type="entry name" value="Chlorophyllase"/>
    <property type="match status" value="1"/>
</dbReference>
<evidence type="ECO:0000313" key="3">
    <source>
        <dbReference type="Proteomes" id="UP000510844"/>
    </source>
</evidence>
<evidence type="ECO:0000256" key="1">
    <source>
        <dbReference type="SAM" id="MobiDB-lite"/>
    </source>
</evidence>
<dbReference type="EMBL" id="CP059322">
    <property type="protein sequence ID" value="QLQ40178.1"/>
    <property type="molecule type" value="Genomic_DNA"/>
</dbReference>
<dbReference type="SUPFAM" id="SSF53474">
    <property type="entry name" value="alpha/beta-Hydrolases"/>
    <property type="match status" value="1"/>
</dbReference>
<feature type="compositionally biased region" description="Low complexity" evidence="1">
    <location>
        <begin position="146"/>
        <end position="161"/>
    </location>
</feature>
<dbReference type="PANTHER" id="PTHR33428:SF14">
    <property type="entry name" value="CARBOXYLESTERASE TYPE B DOMAIN-CONTAINING PROTEIN"/>
    <property type="match status" value="1"/>
</dbReference>
<dbReference type="Proteomes" id="UP000510844">
    <property type="component" value="Chromosome"/>
</dbReference>
<keyword evidence="2" id="KW-0378">Hydrolase</keyword>
<keyword evidence="3" id="KW-1185">Reference proteome</keyword>
<dbReference type="AlphaFoldDB" id="A0A7L6BE51"/>
<sequence length="415" mass="42301">MTALLAGCGPAVATTDPVPAAVRPAPDRPYAVGMRQFTVDPDGPRPLPVTVWYPVDPPAPAGPITDVPSDATPAPYSPGPAADVRAGTTPAPHSPGPATDVPAGTTPAPHSPGPATDVPAGTTPAPHSPGPATDVPAGTTPMPTSPGLAADVAAGASPSADRAGSGRRAVAPGPGTETGPRVWSWAPVAAGRFPVVVYSHGLRSLPALHAPLTSRWAAAGLVVVAPTYPRTNRRARTFSRDDVRNQPADAWRLVRHLVRLSARSGDPLGAHLAMDRLAAAGHSAGGHTTLGMFASASPVPLRVAIVIAGGRPVVGPVRPMAPVLFVHGTADRIVPQSIGRAAYARCLGPAAFLSLRGQGHGEYLGPGRPGFPEVLATTTDFLRWTLYGDRGALRRLPADATVPGVTTFTTRSFPA</sequence>
<dbReference type="PANTHER" id="PTHR33428">
    <property type="entry name" value="CHLOROPHYLLASE-2, CHLOROPLASTIC"/>
    <property type="match status" value="1"/>
</dbReference>
<dbReference type="GO" id="GO:0016787">
    <property type="term" value="F:hydrolase activity"/>
    <property type="evidence" value="ECO:0007669"/>
    <property type="project" value="UniProtKB-KW"/>
</dbReference>
<dbReference type="InterPro" id="IPR029058">
    <property type="entry name" value="AB_hydrolase_fold"/>
</dbReference>
<dbReference type="Gene3D" id="3.40.50.1820">
    <property type="entry name" value="alpha/beta hydrolase"/>
    <property type="match status" value="1"/>
</dbReference>
<dbReference type="InterPro" id="IPR017395">
    <property type="entry name" value="Chlorophyllase-like"/>
</dbReference>
<feature type="region of interest" description="Disordered" evidence="1">
    <location>
        <begin position="61"/>
        <end position="181"/>
    </location>
</feature>
<gene>
    <name evidence="2" type="ORF">H1D33_01635</name>
</gene>
<evidence type="ECO:0000313" key="2">
    <source>
        <dbReference type="EMBL" id="QLQ40178.1"/>
    </source>
</evidence>
<accession>A0A7L6BE51</accession>
<name>A0A7L6BE51_9ACTN</name>
<protein>
    <submittedName>
        <fullName evidence="2">Alpha/beta hydrolase</fullName>
    </submittedName>
</protein>
<reference evidence="3" key="2">
    <citation type="journal article" date="2021" name="Mar. Drugs">
        <title>A New Micromonospora Strain with Antibiotic Activity Isolated from the Microbiome of a Mid-Atlantic Deep-Sea Sponge.</title>
        <authorList>
            <person name="Back C.R."/>
            <person name="Stennett H.L."/>
            <person name="Williams S.E."/>
            <person name="Wang L."/>
            <person name="Ojeda Gomez J."/>
            <person name="Abdulle O.M."/>
            <person name="Duffy T."/>
            <person name="Neal C."/>
            <person name="Mantell J."/>
            <person name="Jepson M.A."/>
            <person name="Hendry K.R."/>
            <person name="Powell D."/>
            <person name="Stach J.E.M."/>
            <person name="Essex-Lopresti A.E."/>
            <person name="Willis C.L."/>
            <person name="Curnow P."/>
            <person name="Race P.R."/>
        </authorList>
    </citation>
    <scope>NUCLEOTIDE SEQUENCE [LARGE SCALE GENOMIC DNA]</scope>
    <source>
        <strain evidence="3">28ISP2-46</strain>
    </source>
</reference>